<dbReference type="SUPFAM" id="SSF55785">
    <property type="entry name" value="PYP-like sensor domain (PAS domain)"/>
    <property type="match status" value="2"/>
</dbReference>
<dbReference type="CDD" id="cd00130">
    <property type="entry name" value="PAS"/>
    <property type="match status" value="2"/>
</dbReference>
<feature type="domain" description="PAC" evidence="5">
    <location>
        <begin position="209"/>
        <end position="263"/>
    </location>
</feature>
<comment type="caution">
    <text evidence="6">The sequence shown here is derived from an EMBL/GenBank/DDBJ whole genome shotgun (WGS) entry which is preliminary data.</text>
</comment>
<dbReference type="OrthoDB" id="9765776at2"/>
<dbReference type="GO" id="GO:0016020">
    <property type="term" value="C:membrane"/>
    <property type="evidence" value="ECO:0007669"/>
    <property type="project" value="InterPro"/>
</dbReference>
<evidence type="ECO:0000259" key="3">
    <source>
        <dbReference type="PROSITE" id="PS50111"/>
    </source>
</evidence>
<dbReference type="NCBIfam" id="TIGR00229">
    <property type="entry name" value="sensory_box"/>
    <property type="match status" value="2"/>
</dbReference>
<dbReference type="Pfam" id="PF08447">
    <property type="entry name" value="PAS_3"/>
    <property type="match status" value="1"/>
</dbReference>
<dbReference type="InterPro" id="IPR050903">
    <property type="entry name" value="Bact_Chemotaxis_MeTrfase"/>
</dbReference>
<dbReference type="PANTHER" id="PTHR24422:SF10">
    <property type="entry name" value="CHEMOTAXIS PROTEIN METHYLTRANSFERASE 2"/>
    <property type="match status" value="1"/>
</dbReference>
<dbReference type="PANTHER" id="PTHR24422">
    <property type="entry name" value="CHEMOTAXIS PROTEIN METHYLTRANSFERASE"/>
    <property type="match status" value="1"/>
</dbReference>
<dbReference type="InterPro" id="IPR000700">
    <property type="entry name" value="PAS-assoc_C"/>
</dbReference>
<gene>
    <name evidence="6" type="ORF">FJW01_00935</name>
</gene>
<evidence type="ECO:0000313" key="7">
    <source>
        <dbReference type="Proteomes" id="UP000317747"/>
    </source>
</evidence>
<organism evidence="6 7">
    <name type="scientific">Pantoea deleyi</name>
    <dbReference type="NCBI Taxonomy" id="470932"/>
    <lineage>
        <taxon>Bacteria</taxon>
        <taxon>Pseudomonadati</taxon>
        <taxon>Pseudomonadota</taxon>
        <taxon>Gammaproteobacteria</taxon>
        <taxon>Enterobacterales</taxon>
        <taxon>Erwiniaceae</taxon>
        <taxon>Pantoea</taxon>
    </lineage>
</organism>
<accession>A0A506QXK5</accession>
<keyword evidence="7" id="KW-1185">Reference proteome</keyword>
<dbReference type="PROSITE" id="PS50111">
    <property type="entry name" value="CHEMOTAXIS_TRANSDUC_2"/>
    <property type="match status" value="1"/>
</dbReference>
<dbReference type="SUPFAM" id="SSF58104">
    <property type="entry name" value="Methyl-accepting chemotaxis protein (MCP) signaling domain"/>
    <property type="match status" value="1"/>
</dbReference>
<dbReference type="AlphaFoldDB" id="A0A506QXK5"/>
<dbReference type="PROSITE" id="PS50112">
    <property type="entry name" value="PAS"/>
    <property type="match status" value="1"/>
</dbReference>
<dbReference type="InterPro" id="IPR001610">
    <property type="entry name" value="PAC"/>
</dbReference>
<dbReference type="InterPro" id="IPR004089">
    <property type="entry name" value="MCPsignal_dom"/>
</dbReference>
<dbReference type="SMART" id="SM00086">
    <property type="entry name" value="PAC"/>
    <property type="match status" value="2"/>
</dbReference>
<proteinExistence type="predicted"/>
<evidence type="ECO:0000256" key="1">
    <source>
        <dbReference type="ARBA" id="ARBA00023224"/>
    </source>
</evidence>
<evidence type="ECO:0000259" key="4">
    <source>
        <dbReference type="PROSITE" id="PS50112"/>
    </source>
</evidence>
<dbReference type="Pfam" id="PF13426">
    <property type="entry name" value="PAS_9"/>
    <property type="match status" value="1"/>
</dbReference>
<dbReference type="InterPro" id="IPR013655">
    <property type="entry name" value="PAS_fold_3"/>
</dbReference>
<evidence type="ECO:0000259" key="5">
    <source>
        <dbReference type="PROSITE" id="PS50113"/>
    </source>
</evidence>
<sequence length="428" mass="47261">MFNVNEVIQRAIKSDATGMVDDVSAIKGAMGWVEFSPQGKIIKANDIFLAMTGYTLSEVTGLHHRALCQSAYTQTAEYASFWQSLSQGNAINGVFERCRKDKSVFYIGGSYFPVKNKHNEVVRVIKIASDITEEHKALKSKEAIISAINASMALIEFTTDGEVLDANDNFLKLMGYQRSDIVGKHHRMFCFNDFYTKNPDFWAKIRSGHSFSGRFERKNAAGERVWLEANYTPVLNAYGTIDKVIKIASDITVRVENARRIADIAVTTSEETSQISHNAKDVLTETVKNSMLVSDKVEAAVTVSKKLYESAANISEIISTISSITSQTNILALNAAIEAARAGEAGRGFAVVAGEVRRLAASTSSSTQKITAVIEENNRLISDMYHQLDEIKSIITRENDKITELGRSFQEINSGVNEFSTVIHQLNA</sequence>
<evidence type="ECO:0000256" key="2">
    <source>
        <dbReference type="PROSITE-ProRule" id="PRU00284"/>
    </source>
</evidence>
<evidence type="ECO:0000313" key="6">
    <source>
        <dbReference type="EMBL" id="TPV49190.1"/>
    </source>
</evidence>
<protein>
    <submittedName>
        <fullName evidence="6">PAS domain S-box protein</fullName>
    </submittedName>
</protein>
<dbReference type="PRINTS" id="PR00260">
    <property type="entry name" value="CHEMTRNSDUCR"/>
</dbReference>
<dbReference type="PROSITE" id="PS50113">
    <property type="entry name" value="PAC"/>
    <property type="match status" value="1"/>
</dbReference>
<dbReference type="GO" id="GO:0004888">
    <property type="term" value="F:transmembrane signaling receptor activity"/>
    <property type="evidence" value="ECO:0007669"/>
    <property type="project" value="InterPro"/>
</dbReference>
<dbReference type="GO" id="GO:0006935">
    <property type="term" value="P:chemotaxis"/>
    <property type="evidence" value="ECO:0007669"/>
    <property type="project" value="InterPro"/>
</dbReference>
<dbReference type="Gene3D" id="1.10.287.950">
    <property type="entry name" value="Methyl-accepting chemotaxis protein"/>
    <property type="match status" value="1"/>
</dbReference>
<dbReference type="Pfam" id="PF00015">
    <property type="entry name" value="MCPsignal"/>
    <property type="match status" value="1"/>
</dbReference>
<dbReference type="InterPro" id="IPR035965">
    <property type="entry name" value="PAS-like_dom_sf"/>
</dbReference>
<dbReference type="SMART" id="SM00283">
    <property type="entry name" value="MA"/>
    <property type="match status" value="1"/>
</dbReference>
<dbReference type="EMBL" id="VHJA01000015">
    <property type="protein sequence ID" value="TPV49190.1"/>
    <property type="molecule type" value="Genomic_DNA"/>
</dbReference>
<dbReference type="InterPro" id="IPR000014">
    <property type="entry name" value="PAS"/>
</dbReference>
<dbReference type="GO" id="GO:0007165">
    <property type="term" value="P:signal transduction"/>
    <property type="evidence" value="ECO:0007669"/>
    <property type="project" value="UniProtKB-KW"/>
</dbReference>
<keyword evidence="1 2" id="KW-0807">Transducer</keyword>
<dbReference type="InterPro" id="IPR004090">
    <property type="entry name" value="Chemotax_Me-accpt_rcpt"/>
</dbReference>
<reference evidence="6 7" key="1">
    <citation type="submission" date="2019-06" db="EMBL/GenBank/DDBJ databases">
        <title>Taxogenomics and systematics of the genus Pantoea.</title>
        <authorList>
            <person name="Tambong J.T."/>
        </authorList>
    </citation>
    <scope>NUCLEOTIDE SEQUENCE [LARGE SCALE GENOMIC DNA]</scope>
    <source>
        <strain evidence="6 7">LMG 24200</strain>
    </source>
</reference>
<dbReference type="Gene3D" id="3.30.450.20">
    <property type="entry name" value="PAS domain"/>
    <property type="match status" value="2"/>
</dbReference>
<name>A0A506QXK5_9GAMM</name>
<dbReference type="Proteomes" id="UP000317747">
    <property type="component" value="Unassembled WGS sequence"/>
</dbReference>
<feature type="domain" description="Methyl-accepting transducer" evidence="3">
    <location>
        <begin position="241"/>
        <end position="428"/>
    </location>
</feature>
<feature type="domain" description="PAS" evidence="4">
    <location>
        <begin position="140"/>
        <end position="184"/>
    </location>
</feature>